<evidence type="ECO:0000313" key="2">
    <source>
        <dbReference type="Proteomes" id="UP001201812"/>
    </source>
</evidence>
<accession>A0AAD4MUX9</accession>
<dbReference type="Proteomes" id="UP001201812">
    <property type="component" value="Unassembled WGS sequence"/>
</dbReference>
<reference evidence="1" key="1">
    <citation type="submission" date="2022-01" db="EMBL/GenBank/DDBJ databases">
        <title>Genome Sequence Resource for Two Populations of Ditylenchus destructor, the Migratory Endoparasitic Phytonematode.</title>
        <authorList>
            <person name="Zhang H."/>
            <person name="Lin R."/>
            <person name="Xie B."/>
        </authorList>
    </citation>
    <scope>NUCLEOTIDE SEQUENCE</scope>
    <source>
        <strain evidence="1">BazhouSP</strain>
    </source>
</reference>
<name>A0AAD4MUX9_9BILA</name>
<comment type="caution">
    <text evidence="1">The sequence shown here is derived from an EMBL/GenBank/DDBJ whole genome shotgun (WGS) entry which is preliminary data.</text>
</comment>
<sequence>MRLILKPATLGRRLFHISPLQSIRGPVGHDGWFPRDHAPGPYPVTDEERRRSAMKYGLRPEDYEPMDQNDPYQNGEYPELGRLTFAQKDPYDYYTNKWYFRNWGEQVQKYFIDDSPWKIQGGLTGLDQEFFWGPEALRTWLQILIPLALLGSWLYYVHNAPYDKQGMKWVNPKLPWQSHLDYYRGYPWNDPQAHPIVNYAFDPIDDEEEVDSHAHKGGH</sequence>
<dbReference type="GO" id="GO:0005739">
    <property type="term" value="C:mitochondrion"/>
    <property type="evidence" value="ECO:0007669"/>
    <property type="project" value="InterPro"/>
</dbReference>
<dbReference type="AlphaFoldDB" id="A0AAD4MUX9"/>
<proteinExistence type="predicted"/>
<keyword evidence="2" id="KW-1185">Reference proteome</keyword>
<dbReference type="Pfam" id="PF05821">
    <property type="entry name" value="NDUF_B8"/>
    <property type="match status" value="1"/>
</dbReference>
<dbReference type="EMBL" id="JAKKPZ010000042">
    <property type="protein sequence ID" value="KAI1707175.1"/>
    <property type="molecule type" value="Genomic_DNA"/>
</dbReference>
<dbReference type="PANTHER" id="PTHR12840:SF1">
    <property type="entry name" value="NADH DEHYDROGENASE [UBIQUINONE] 1 BETA SUBCOMPLEX SUBUNIT 8, MITOCHONDRIAL"/>
    <property type="match status" value="1"/>
</dbReference>
<dbReference type="PANTHER" id="PTHR12840">
    <property type="entry name" value="NADH-UBIQUINONE OXIDOREDUCTASE ASHI SUBUNIT"/>
    <property type="match status" value="1"/>
</dbReference>
<dbReference type="InterPro" id="IPR008699">
    <property type="entry name" value="NDUFB8"/>
</dbReference>
<protein>
    <submittedName>
        <fullName evidence="1">NADH-ubiquinone oxidoreductase ASHI subunit (CI-ASHI or NDUFB8) domain-containing protein</fullName>
    </submittedName>
</protein>
<evidence type="ECO:0000313" key="1">
    <source>
        <dbReference type="EMBL" id="KAI1707175.1"/>
    </source>
</evidence>
<gene>
    <name evidence="1" type="ORF">DdX_12551</name>
</gene>
<organism evidence="1 2">
    <name type="scientific">Ditylenchus destructor</name>
    <dbReference type="NCBI Taxonomy" id="166010"/>
    <lineage>
        <taxon>Eukaryota</taxon>
        <taxon>Metazoa</taxon>
        <taxon>Ecdysozoa</taxon>
        <taxon>Nematoda</taxon>
        <taxon>Chromadorea</taxon>
        <taxon>Rhabditida</taxon>
        <taxon>Tylenchina</taxon>
        <taxon>Tylenchomorpha</taxon>
        <taxon>Sphaerularioidea</taxon>
        <taxon>Anguinidae</taxon>
        <taxon>Anguininae</taxon>
        <taxon>Ditylenchus</taxon>
    </lineage>
</organism>